<dbReference type="PANTHER" id="PTHR42030:SF1">
    <property type="entry name" value="DRBM DOMAIN-CONTAINING PROTEIN"/>
    <property type="match status" value="1"/>
</dbReference>
<evidence type="ECO:0000256" key="1">
    <source>
        <dbReference type="SAM" id="MobiDB-lite"/>
    </source>
</evidence>
<gene>
    <name evidence="2" type="ORF">PCON_05724</name>
</gene>
<keyword evidence="3" id="KW-1185">Reference proteome</keyword>
<protein>
    <submittedName>
        <fullName evidence="2">Uncharacterized protein</fullName>
    </submittedName>
</protein>
<reference evidence="2 3" key="1">
    <citation type="journal article" date="2013" name="PLoS Genet.">
        <title>The genome and development-dependent transcriptomes of Pyronema confluens: a window into fungal evolution.</title>
        <authorList>
            <person name="Traeger S."/>
            <person name="Altegoer F."/>
            <person name="Freitag M."/>
            <person name="Gabaldon T."/>
            <person name="Kempken F."/>
            <person name="Kumar A."/>
            <person name="Marcet-Houben M."/>
            <person name="Poggeler S."/>
            <person name="Stajich J.E."/>
            <person name="Nowrousian M."/>
        </authorList>
    </citation>
    <scope>NUCLEOTIDE SEQUENCE [LARGE SCALE GENOMIC DNA]</scope>
    <source>
        <strain evidence="3">CBS 100304</strain>
        <tissue evidence="2">Vegetative mycelium</tissue>
    </source>
</reference>
<feature type="region of interest" description="Disordered" evidence="1">
    <location>
        <begin position="1"/>
        <end position="22"/>
    </location>
</feature>
<accession>U4KWC2</accession>
<dbReference type="Proteomes" id="UP000018144">
    <property type="component" value="Unassembled WGS sequence"/>
</dbReference>
<dbReference type="OrthoDB" id="5418749at2759"/>
<name>U4KWC2_PYROM</name>
<feature type="compositionally biased region" description="Gly residues" evidence="1">
    <location>
        <begin position="163"/>
        <end position="178"/>
    </location>
</feature>
<evidence type="ECO:0000313" key="3">
    <source>
        <dbReference type="Proteomes" id="UP000018144"/>
    </source>
</evidence>
<sequence>MSSSPSTIPSSPTENGNTKDIHQEKLKQVCIARGWPEPKYCLVSDRRGGRTAWSCTVHVGSQVQGAYQVSARYWYNGHHNAYEDAAEVCFNNIVKAQAAPLSPTPAYHNCDDNNAYAHWGINRSPTSPISSPPINPIGLNRSGTFSPGDYPSSNYTTSPPPGGSGGHGGYGGMGGVGMCPGSRNTHSHSQAHASAARGKSYVSSSFGG</sequence>
<dbReference type="PANTHER" id="PTHR42030">
    <property type="entry name" value="DRBM DOMAIN-CONTAINING PROTEIN"/>
    <property type="match status" value="1"/>
</dbReference>
<dbReference type="eggNOG" id="ENOG502S8ZQ">
    <property type="taxonomic scope" value="Eukaryota"/>
</dbReference>
<organism evidence="2 3">
    <name type="scientific">Pyronema omphalodes (strain CBS 100304)</name>
    <name type="common">Pyronema confluens</name>
    <dbReference type="NCBI Taxonomy" id="1076935"/>
    <lineage>
        <taxon>Eukaryota</taxon>
        <taxon>Fungi</taxon>
        <taxon>Dikarya</taxon>
        <taxon>Ascomycota</taxon>
        <taxon>Pezizomycotina</taxon>
        <taxon>Pezizomycetes</taxon>
        <taxon>Pezizales</taxon>
        <taxon>Pyronemataceae</taxon>
        <taxon>Pyronema</taxon>
    </lineage>
</organism>
<proteinExistence type="predicted"/>
<feature type="compositionally biased region" description="Low complexity" evidence="1">
    <location>
        <begin position="179"/>
        <end position="196"/>
    </location>
</feature>
<dbReference type="SUPFAM" id="SSF54768">
    <property type="entry name" value="dsRNA-binding domain-like"/>
    <property type="match status" value="1"/>
</dbReference>
<dbReference type="AlphaFoldDB" id="U4KWC2"/>
<feature type="compositionally biased region" description="Low complexity" evidence="1">
    <location>
        <begin position="1"/>
        <end position="13"/>
    </location>
</feature>
<dbReference type="EMBL" id="HF935280">
    <property type="protein sequence ID" value="CCX06137.1"/>
    <property type="molecule type" value="Genomic_DNA"/>
</dbReference>
<evidence type="ECO:0000313" key="2">
    <source>
        <dbReference type="EMBL" id="CCX06137.1"/>
    </source>
</evidence>
<feature type="region of interest" description="Disordered" evidence="1">
    <location>
        <begin position="139"/>
        <end position="208"/>
    </location>
</feature>